<dbReference type="Pfam" id="PF01022">
    <property type="entry name" value="HTH_5"/>
    <property type="match status" value="1"/>
</dbReference>
<evidence type="ECO:0000313" key="3">
    <source>
        <dbReference type="Proteomes" id="UP000248606"/>
    </source>
</evidence>
<comment type="caution">
    <text evidence="2">The sequence shown here is derived from an EMBL/GenBank/DDBJ whole genome shotgun (WGS) entry which is preliminary data.</text>
</comment>
<organism evidence="2 3">
    <name type="scientific">Lawsonella clevelandensis</name>
    <dbReference type="NCBI Taxonomy" id="1528099"/>
    <lineage>
        <taxon>Bacteria</taxon>
        <taxon>Bacillati</taxon>
        <taxon>Actinomycetota</taxon>
        <taxon>Actinomycetes</taxon>
        <taxon>Mycobacteriales</taxon>
        <taxon>Lawsonellaceae</taxon>
        <taxon>Lawsonella</taxon>
    </lineage>
</organism>
<evidence type="ECO:0000259" key="1">
    <source>
        <dbReference type="Pfam" id="PF01022"/>
    </source>
</evidence>
<proteinExistence type="predicted"/>
<evidence type="ECO:0000313" key="2">
    <source>
        <dbReference type="EMBL" id="PZP89950.1"/>
    </source>
</evidence>
<dbReference type="InterPro" id="IPR011991">
    <property type="entry name" value="ArsR-like_HTH"/>
</dbReference>
<dbReference type="SUPFAM" id="SSF46785">
    <property type="entry name" value="Winged helix' DNA-binding domain"/>
    <property type="match status" value="1"/>
</dbReference>
<accession>A0A2W5IDU2</accession>
<name>A0A2W5IDU2_9ACTN</name>
<dbReference type="InterPro" id="IPR001845">
    <property type="entry name" value="HTH_ArsR_DNA-bd_dom"/>
</dbReference>
<dbReference type="AlphaFoldDB" id="A0A2W5IDU2"/>
<feature type="domain" description="HTH arsR-type" evidence="1">
    <location>
        <begin position="22"/>
        <end position="63"/>
    </location>
</feature>
<dbReference type="InterPro" id="IPR036390">
    <property type="entry name" value="WH_DNA-bd_sf"/>
</dbReference>
<dbReference type="EMBL" id="QFOZ01000001">
    <property type="protein sequence ID" value="PZP89950.1"/>
    <property type="molecule type" value="Genomic_DNA"/>
</dbReference>
<gene>
    <name evidence="2" type="ORF">DI579_02005</name>
</gene>
<dbReference type="Gene3D" id="1.10.10.10">
    <property type="entry name" value="Winged helix-like DNA-binding domain superfamily/Winged helix DNA-binding domain"/>
    <property type="match status" value="1"/>
</dbReference>
<dbReference type="InterPro" id="IPR036388">
    <property type="entry name" value="WH-like_DNA-bd_sf"/>
</dbReference>
<dbReference type="GO" id="GO:0003700">
    <property type="term" value="F:DNA-binding transcription factor activity"/>
    <property type="evidence" value="ECO:0007669"/>
    <property type="project" value="InterPro"/>
</dbReference>
<protein>
    <submittedName>
        <fullName evidence="2">Transcriptional regulator</fullName>
    </submittedName>
</protein>
<dbReference type="Proteomes" id="UP000248606">
    <property type="component" value="Unassembled WGS sequence"/>
</dbReference>
<dbReference type="RefSeq" id="WP_303678601.1">
    <property type="nucleotide sequence ID" value="NZ_CAKZIO010000003.1"/>
</dbReference>
<reference evidence="2 3" key="1">
    <citation type="submission" date="2017-08" db="EMBL/GenBank/DDBJ databases">
        <title>Infants hospitalized years apart are colonized by the same room-sourced microbial strains.</title>
        <authorList>
            <person name="Brooks B."/>
            <person name="Olm M.R."/>
            <person name="Firek B.A."/>
            <person name="Baker R."/>
            <person name="Thomas B.C."/>
            <person name="Morowitz M.J."/>
            <person name="Banfield J.F."/>
        </authorList>
    </citation>
    <scope>NUCLEOTIDE SEQUENCE [LARGE SCALE GENOMIC DNA]</scope>
    <source>
        <strain evidence="2">S2_006_000_R1_57</strain>
    </source>
</reference>
<dbReference type="CDD" id="cd00090">
    <property type="entry name" value="HTH_ARSR"/>
    <property type="match status" value="1"/>
</dbReference>
<sequence>MRYSKRSAQPLPQMNRNTALTTREAIARLLLHGPLTASAIAEELSLTIPAVRRHLDIMVEEGVAVAVDPSPYQERGRGRPAKLFHLSDVGRSHFGHAYDDLAVDALRMVRKLGGERALVDFSQQHMHDVVAGITPLDRDATRADVQECAEKIAQAFNKCGYATSVENARGGIQICQHHCPVAHVAHDFPALCAAEHHILSELLNTPIQRLSTIAYGAHTCTTNVTVPHNSIQNHAERSEA</sequence>